<dbReference type="InterPro" id="IPR003325">
    <property type="entry name" value="TerD"/>
</dbReference>
<reference evidence="4 5" key="1">
    <citation type="submission" date="2018-06" db="EMBL/GenBank/DDBJ databases">
        <title>Actinomadura craniellae sp. nov. isolated from marine sponge Craniella sp.</title>
        <authorList>
            <person name="Li L."/>
            <person name="Xu Q.H."/>
            <person name="Lin H.W."/>
            <person name="Lu Y.H."/>
        </authorList>
    </citation>
    <scope>NUCLEOTIDE SEQUENCE [LARGE SCALE GENOMIC DNA]</scope>
    <source>
        <strain evidence="4 5">LHW63021</strain>
    </source>
</reference>
<dbReference type="CDD" id="cd06974">
    <property type="entry name" value="TerD_like"/>
    <property type="match status" value="2"/>
</dbReference>
<evidence type="ECO:0000256" key="2">
    <source>
        <dbReference type="SAM" id="MobiDB-lite"/>
    </source>
</evidence>
<proteinExistence type="inferred from homology"/>
<comment type="similarity">
    <text evidence="1">Belongs to the CAPAB/TerDEXZ family.</text>
</comment>
<dbReference type="PANTHER" id="PTHR32097:SF4">
    <property type="entry name" value="GENERAL STRESS PROTEIN 16U"/>
    <property type="match status" value="1"/>
</dbReference>
<comment type="caution">
    <text evidence="4">The sequence shown here is derived from an EMBL/GenBank/DDBJ whole genome shotgun (WGS) entry which is preliminary data.</text>
</comment>
<dbReference type="Gene3D" id="2.60.60.30">
    <property type="entry name" value="sav2460 like domains"/>
    <property type="match status" value="2"/>
</dbReference>
<dbReference type="Proteomes" id="UP000251891">
    <property type="component" value="Unassembled WGS sequence"/>
</dbReference>
<accession>A0A365GVK3</accession>
<dbReference type="Pfam" id="PF02342">
    <property type="entry name" value="TerD"/>
    <property type="match status" value="1"/>
</dbReference>
<feature type="region of interest" description="Disordered" evidence="2">
    <location>
        <begin position="167"/>
        <end position="292"/>
    </location>
</feature>
<feature type="compositionally biased region" description="Pro residues" evidence="2">
    <location>
        <begin position="175"/>
        <end position="288"/>
    </location>
</feature>
<evidence type="ECO:0000313" key="5">
    <source>
        <dbReference type="Proteomes" id="UP000251891"/>
    </source>
</evidence>
<gene>
    <name evidence="4" type="ORF">DPM19_33225</name>
</gene>
<feature type="domain" description="TerD" evidence="3">
    <location>
        <begin position="1"/>
        <end position="167"/>
    </location>
</feature>
<organism evidence="4 5">
    <name type="scientific">Actinomadura craniellae</name>
    <dbReference type="NCBI Taxonomy" id="2231787"/>
    <lineage>
        <taxon>Bacteria</taxon>
        <taxon>Bacillati</taxon>
        <taxon>Actinomycetota</taxon>
        <taxon>Actinomycetes</taxon>
        <taxon>Streptosporangiales</taxon>
        <taxon>Thermomonosporaceae</taxon>
        <taxon>Actinomadura</taxon>
    </lineage>
</organism>
<dbReference type="InterPro" id="IPR051324">
    <property type="entry name" value="Stress/Tellurium_Resist"/>
</dbReference>
<dbReference type="RefSeq" id="WP_111872070.1">
    <property type="nucleotide sequence ID" value="NZ_QLYX01000024.1"/>
</dbReference>
<dbReference type="OrthoDB" id="2079357at2"/>
<dbReference type="EMBL" id="QLYX01000024">
    <property type="protein sequence ID" value="RAY10830.1"/>
    <property type="molecule type" value="Genomic_DNA"/>
</dbReference>
<evidence type="ECO:0000256" key="1">
    <source>
        <dbReference type="ARBA" id="ARBA00008775"/>
    </source>
</evidence>
<dbReference type="PANTHER" id="PTHR32097">
    <property type="entry name" value="CAMP-BINDING PROTEIN 1-RELATED"/>
    <property type="match status" value="1"/>
</dbReference>
<evidence type="ECO:0000313" key="4">
    <source>
        <dbReference type="EMBL" id="RAY10830.1"/>
    </source>
</evidence>
<keyword evidence="5" id="KW-1185">Reference proteome</keyword>
<evidence type="ECO:0000259" key="3">
    <source>
        <dbReference type="Pfam" id="PF02342"/>
    </source>
</evidence>
<dbReference type="AlphaFoldDB" id="A0A365GVK3"/>
<protein>
    <submittedName>
        <fullName evidence="4">Stress protein</fullName>
    </submittedName>
</protein>
<sequence>MSMQKGANVPVPVPSVRVELGWTTAPGVPDADASALLLVAGKVRSDNDFVFYNQPAHSSGAVRYEGKQQGPVVRDTLAIDLARVEPQVETIVIAASADGGTFGQFQGLYVRVLDAANGAEVARFDSAGATVETAFVLGELYRRQGAWKFRAVGQGYDSGLAGLATDFGISVDDPAPAPQPTPPPAQQQYAPPPPPPGQQYAPPPGQQFTPPPPGQQYVPPPGQQYAPPPPAPPLPGQYAPPPPPPGQPYAPPPPPPGQQYAPPPPPPGQQYAPPPPPGQFQPPPPPAQPVSLNKITLDKNNTSVSLTKQGATSGGMRVNLNWSARAGAAKGRLGKLRRGVDLDLDLCCLWELQDGSKGIIHALGDFGALNHPPYIQLDKDDRTGAVTTGENLTINLDHTAKFRRILVFAEIYDGADDFRGLDAIATLYPQNSPPIEMRMDDCTIPARDAVLALIENVGGELVVRREGRFVLPPPGRPRWGKLAVDQEYGWGLEWVASKGKS</sequence>
<name>A0A365GVK3_9ACTN</name>